<dbReference type="EMBL" id="BAABHW010000004">
    <property type="protein sequence ID" value="GAA5076724.1"/>
    <property type="molecule type" value="Genomic_DNA"/>
</dbReference>
<comment type="caution">
    <text evidence="1">The sequence shown here is derived from an EMBL/GenBank/DDBJ whole genome shotgun (WGS) entry which is preliminary data.</text>
</comment>
<keyword evidence="2" id="KW-1185">Reference proteome</keyword>
<dbReference type="Proteomes" id="UP001499910">
    <property type="component" value="Unassembled WGS sequence"/>
</dbReference>
<evidence type="ECO:0000313" key="2">
    <source>
        <dbReference type="Proteomes" id="UP001499910"/>
    </source>
</evidence>
<sequence>MALFLVTRPRGADHLKNPSGIHAALVDAADGPTAILAANALAPRLNTPFNGFDTTQVAGSAAGGFAPCVFQGDALGTSYTGPGRGA</sequence>
<reference evidence="2" key="1">
    <citation type="journal article" date="2019" name="Int. J. Syst. Evol. Microbiol.">
        <title>The Global Catalogue of Microorganisms (GCM) 10K type strain sequencing project: providing services to taxonomists for standard genome sequencing and annotation.</title>
        <authorList>
            <consortium name="The Broad Institute Genomics Platform"/>
            <consortium name="The Broad Institute Genome Sequencing Center for Infectious Disease"/>
            <person name="Wu L."/>
            <person name="Ma J."/>
        </authorList>
    </citation>
    <scope>NUCLEOTIDE SEQUENCE [LARGE SCALE GENOMIC DNA]</scope>
    <source>
        <strain evidence="2">JCM 18015</strain>
    </source>
</reference>
<protein>
    <submittedName>
        <fullName evidence="1">Uncharacterized protein</fullName>
    </submittedName>
</protein>
<accession>A0ABP9LHY1</accession>
<gene>
    <name evidence="1" type="ORF">GCM10023209_26150</name>
</gene>
<dbReference type="RefSeq" id="WP_259549823.1">
    <property type="nucleotide sequence ID" value="NZ_BAABHW010000004.1"/>
</dbReference>
<evidence type="ECO:0000313" key="1">
    <source>
        <dbReference type="EMBL" id="GAA5076724.1"/>
    </source>
</evidence>
<proteinExistence type="predicted"/>
<name>A0ABP9LHY1_9RHOB</name>
<organism evidence="1 2">
    <name type="scientific">[Roseibacterium] beibuensis</name>
    <dbReference type="NCBI Taxonomy" id="1193142"/>
    <lineage>
        <taxon>Bacteria</taxon>
        <taxon>Pseudomonadati</taxon>
        <taxon>Pseudomonadota</taxon>
        <taxon>Alphaproteobacteria</taxon>
        <taxon>Rhodobacterales</taxon>
        <taxon>Roseobacteraceae</taxon>
        <taxon>Roseicyclus</taxon>
    </lineage>
</organism>